<proteinExistence type="predicted"/>
<evidence type="ECO:0000313" key="2">
    <source>
        <dbReference type="Proteomes" id="UP001208888"/>
    </source>
</evidence>
<evidence type="ECO:0000313" key="1">
    <source>
        <dbReference type="EMBL" id="MCW0345796.1"/>
    </source>
</evidence>
<gene>
    <name evidence="1" type="ORF">NB703_003889</name>
</gene>
<organism evidence="1 2">
    <name type="scientific">Pantoea ananas</name>
    <name type="common">Erwinia uredovora</name>
    <dbReference type="NCBI Taxonomy" id="553"/>
    <lineage>
        <taxon>Bacteria</taxon>
        <taxon>Pseudomonadati</taxon>
        <taxon>Pseudomonadota</taxon>
        <taxon>Gammaproteobacteria</taxon>
        <taxon>Enterobacterales</taxon>
        <taxon>Erwiniaceae</taxon>
        <taxon>Pantoea</taxon>
    </lineage>
</organism>
<accession>A0AAJ1D2W0</accession>
<dbReference type="AlphaFoldDB" id="A0AAJ1D2W0"/>
<dbReference type="AntiFam" id="ANF00016">
    <property type="entry name" value="tRNA translation"/>
</dbReference>
<name>A0AAJ1D2W0_PANAN</name>
<reference evidence="1" key="1">
    <citation type="submission" date="2022-06" db="EMBL/GenBank/DDBJ databases">
        <title>Dynamics of rice microbiomes reveals core vertical transmitted seed endophytes.</title>
        <authorList>
            <person name="Liao K."/>
            <person name="Zhang X."/>
        </authorList>
    </citation>
    <scope>NUCLEOTIDE SEQUENCE</scope>
    <source>
        <strain evidence="1">JT1-17</strain>
    </source>
</reference>
<comment type="caution">
    <text evidence="1">The sequence shown here is derived from an EMBL/GenBank/DDBJ whole genome shotgun (WGS) entry which is preliminary data.</text>
</comment>
<dbReference type="EMBL" id="JANFVX010000019">
    <property type="protein sequence ID" value="MCW0345796.1"/>
    <property type="molecule type" value="Genomic_DNA"/>
</dbReference>
<protein>
    <submittedName>
        <fullName evidence="1">Uncharacterized protein</fullName>
    </submittedName>
</protein>
<sequence length="61" mass="6778">MVLEVLMVPKAGLEPAHLSMVDFESTASTDFATSALKRMRKTLGIIPLRAQQATQFRCDVR</sequence>
<dbReference type="Proteomes" id="UP001208888">
    <property type="component" value="Unassembled WGS sequence"/>
</dbReference>